<evidence type="ECO:0000256" key="2">
    <source>
        <dbReference type="ARBA" id="ARBA00037999"/>
    </source>
</evidence>
<organism evidence="4 5">
    <name type="scientific">Parafrankia irregularis</name>
    <dbReference type="NCBI Taxonomy" id="795642"/>
    <lineage>
        <taxon>Bacteria</taxon>
        <taxon>Bacillati</taxon>
        <taxon>Actinomycetota</taxon>
        <taxon>Actinomycetes</taxon>
        <taxon>Frankiales</taxon>
        <taxon>Frankiaceae</taxon>
        <taxon>Parafrankia</taxon>
    </lineage>
</organism>
<comment type="similarity">
    <text evidence="2 3">Belongs to the DegT/DnrJ/EryC1 family.</text>
</comment>
<dbReference type="GO" id="GO:0000271">
    <property type="term" value="P:polysaccharide biosynthetic process"/>
    <property type="evidence" value="ECO:0007669"/>
    <property type="project" value="TreeGrafter"/>
</dbReference>
<dbReference type="InterPro" id="IPR015424">
    <property type="entry name" value="PyrdxlP-dep_Trfase"/>
</dbReference>
<proteinExistence type="inferred from homology"/>
<evidence type="ECO:0000256" key="3">
    <source>
        <dbReference type="RuleBase" id="RU004508"/>
    </source>
</evidence>
<dbReference type="PANTHER" id="PTHR30244:SF36">
    <property type="entry name" value="3-OXO-GLUCOSE-6-PHOSPHATE:GLUTAMATE AMINOTRANSFERASE"/>
    <property type="match status" value="1"/>
</dbReference>
<dbReference type="Gene3D" id="3.90.1150.10">
    <property type="entry name" value="Aspartate Aminotransferase, domain 1"/>
    <property type="match status" value="1"/>
</dbReference>
<dbReference type="AlphaFoldDB" id="A0A0S4QU06"/>
<dbReference type="RefSeq" id="WP_091281733.1">
    <property type="nucleotide sequence ID" value="NZ_FAOZ01000020.1"/>
</dbReference>
<evidence type="ECO:0000313" key="5">
    <source>
        <dbReference type="Proteomes" id="UP000198802"/>
    </source>
</evidence>
<evidence type="ECO:0000256" key="1">
    <source>
        <dbReference type="ARBA" id="ARBA00022898"/>
    </source>
</evidence>
<dbReference type="InterPro" id="IPR015421">
    <property type="entry name" value="PyrdxlP-dep_Trfase_major"/>
</dbReference>
<dbReference type="PIRSF" id="PIRSF000390">
    <property type="entry name" value="PLP_StrS"/>
    <property type="match status" value="1"/>
</dbReference>
<dbReference type="Proteomes" id="UP000198802">
    <property type="component" value="Unassembled WGS sequence"/>
</dbReference>
<keyword evidence="5" id="KW-1185">Reference proteome</keyword>
<dbReference type="Gene3D" id="3.40.640.10">
    <property type="entry name" value="Type I PLP-dependent aspartate aminotransferase-like (Major domain)"/>
    <property type="match status" value="1"/>
</dbReference>
<reference evidence="5" key="1">
    <citation type="submission" date="2015-11" db="EMBL/GenBank/DDBJ databases">
        <authorList>
            <person name="Varghese N."/>
        </authorList>
    </citation>
    <scope>NUCLEOTIDE SEQUENCE [LARGE SCALE GENOMIC DNA]</scope>
    <source>
        <strain evidence="5">DSM 45899</strain>
    </source>
</reference>
<dbReference type="GO" id="GO:0030170">
    <property type="term" value="F:pyridoxal phosphate binding"/>
    <property type="evidence" value="ECO:0007669"/>
    <property type="project" value="TreeGrafter"/>
</dbReference>
<sequence length="379" mass="40085">MTTVDRIPFVDLAAAHHAVADEVAAGFAQVLATTSFIGGAPVTEFEREFAAFSGRQHCVGVGNGTDAIELALRALGVGTRPDDEVILPANSFIATAEAVSRAGARPVLVDADETYQLVDPARVAEAITARTRAVIPVHLFGQLAALEQVQEVIGGREIAIVEDAAQAQGATRDGAGIGSAGPAATSFYPGKNLGAYGDAGAALTDDADLATTMRAISCHGSLTKYEHTHLGFNSRLDTLQAVVLRAKLRRLAEANEARRTAAARYDLLLSDAEKSLGIDLGRPQVAPGNVHVWHLYVIRVPERDRVLGRLQAAGIGAGVHYPQPIHRTVPFADHAPRPCPVTDLLAGQILSLPIYPEITDAQQQRVVETLMKALVDNDS</sequence>
<dbReference type="EMBL" id="FAOZ01000020">
    <property type="protein sequence ID" value="CUU58514.1"/>
    <property type="molecule type" value="Genomic_DNA"/>
</dbReference>
<protein>
    <submittedName>
        <fullName evidence="4">dTDP-4-amino-4,6-dideoxygalactose transaminase</fullName>
    </submittedName>
</protein>
<evidence type="ECO:0000313" key="4">
    <source>
        <dbReference type="EMBL" id="CUU58514.1"/>
    </source>
</evidence>
<gene>
    <name evidence="4" type="ORF">Ga0074812_12012</name>
</gene>
<dbReference type="Pfam" id="PF01041">
    <property type="entry name" value="DegT_DnrJ_EryC1"/>
    <property type="match status" value="1"/>
</dbReference>
<dbReference type="InterPro" id="IPR000653">
    <property type="entry name" value="DegT/StrS_aminotransferase"/>
</dbReference>
<name>A0A0S4QU06_9ACTN</name>
<dbReference type="CDD" id="cd00616">
    <property type="entry name" value="AHBA_syn"/>
    <property type="match status" value="1"/>
</dbReference>
<accession>A0A0S4QU06</accession>
<dbReference type="GO" id="GO:0008483">
    <property type="term" value="F:transaminase activity"/>
    <property type="evidence" value="ECO:0007669"/>
    <property type="project" value="TreeGrafter"/>
</dbReference>
<keyword evidence="1 3" id="KW-0663">Pyridoxal phosphate</keyword>
<dbReference type="SUPFAM" id="SSF53383">
    <property type="entry name" value="PLP-dependent transferases"/>
    <property type="match status" value="1"/>
</dbReference>
<dbReference type="PANTHER" id="PTHR30244">
    <property type="entry name" value="TRANSAMINASE"/>
    <property type="match status" value="1"/>
</dbReference>
<dbReference type="InterPro" id="IPR015422">
    <property type="entry name" value="PyrdxlP-dep_Trfase_small"/>
</dbReference>